<organism evidence="1 2">
    <name type="scientific">Mucilaginibacter rigui</name>
    <dbReference type="NCBI Taxonomy" id="534635"/>
    <lineage>
        <taxon>Bacteria</taxon>
        <taxon>Pseudomonadati</taxon>
        <taxon>Bacteroidota</taxon>
        <taxon>Sphingobacteriia</taxon>
        <taxon>Sphingobacteriales</taxon>
        <taxon>Sphingobacteriaceae</taxon>
        <taxon>Mucilaginibacter</taxon>
    </lineage>
</organism>
<gene>
    <name evidence="1" type="ORF">IDJ75_08545</name>
</gene>
<reference evidence="1 2" key="1">
    <citation type="submission" date="2020-09" db="EMBL/GenBank/DDBJ databases">
        <title>Novel species of Mucilaginibacter isolated from a glacier on the Tibetan Plateau.</title>
        <authorList>
            <person name="Liu Q."/>
            <person name="Xin Y.-H."/>
        </authorList>
    </citation>
    <scope>NUCLEOTIDE SEQUENCE [LARGE SCALE GENOMIC DNA]</scope>
    <source>
        <strain evidence="1 2">CGMCC 1.13878</strain>
    </source>
</reference>
<name>A0ABR7X419_9SPHI</name>
<dbReference type="EMBL" id="JACWMW010000002">
    <property type="protein sequence ID" value="MBD1385324.1"/>
    <property type="molecule type" value="Genomic_DNA"/>
</dbReference>
<evidence type="ECO:0000313" key="1">
    <source>
        <dbReference type="EMBL" id="MBD1385324.1"/>
    </source>
</evidence>
<evidence type="ECO:0000313" key="2">
    <source>
        <dbReference type="Proteomes" id="UP000618754"/>
    </source>
</evidence>
<proteinExistence type="predicted"/>
<dbReference type="RefSeq" id="WP_191175205.1">
    <property type="nucleotide sequence ID" value="NZ_JACWMW010000002.1"/>
</dbReference>
<accession>A0ABR7X419</accession>
<sequence length="151" mass="17409">MATLAIVLKTKQRLSNNEFAVALRLTHDRLSKYYSISMLVTNQTLKFRCKAEDWKSAEIEDNGLGKFRKAHLSYKECNAILQTKLTEAQSILKGFDEGKEVFSFELFEAHLKQKEHTRTAIPTSTCHSKLRNLPWPKRVIGKSVNKARKNR</sequence>
<keyword evidence="2" id="KW-1185">Reference proteome</keyword>
<protein>
    <submittedName>
        <fullName evidence="1">Uncharacterized protein</fullName>
    </submittedName>
</protein>
<dbReference type="Proteomes" id="UP000618754">
    <property type="component" value="Unassembled WGS sequence"/>
</dbReference>
<comment type="caution">
    <text evidence="1">The sequence shown here is derived from an EMBL/GenBank/DDBJ whole genome shotgun (WGS) entry which is preliminary data.</text>
</comment>